<gene>
    <name evidence="1" type="ORF">UFOPK2579_02410</name>
</gene>
<dbReference type="AlphaFoldDB" id="A0A6J6S0G7"/>
<dbReference type="InterPro" id="IPR029044">
    <property type="entry name" value="Nucleotide-diphossugar_trans"/>
</dbReference>
<dbReference type="Gene3D" id="3.90.550.10">
    <property type="entry name" value="Spore Coat Polysaccharide Biosynthesis Protein SpsA, Chain A"/>
    <property type="match status" value="1"/>
</dbReference>
<dbReference type="EMBL" id="CAEZXR010000354">
    <property type="protein sequence ID" value="CAB4728067.1"/>
    <property type="molecule type" value="Genomic_DNA"/>
</dbReference>
<organism evidence="1">
    <name type="scientific">freshwater metagenome</name>
    <dbReference type="NCBI Taxonomy" id="449393"/>
    <lineage>
        <taxon>unclassified sequences</taxon>
        <taxon>metagenomes</taxon>
        <taxon>ecological metagenomes</taxon>
    </lineage>
</organism>
<sequence length="217" mass="22145">MTARVLLVAKAPVPGRVKTRLGAGVGLDLAAELAAAALLDTLAACVDAVGPARCHLSLDGDLDEALEAEAIRRLLGGWSVTPQRGDGFGERLAHAHADCGPGPIVQIGMDTPQVGPGHLLDVAAALTAYDGVLGPAEDGGWWVLGLRDPLAADALRGVAMSTPSTYADTRAALTGRGLRVADAVTLRDVDTAGDAGVVAAEAPHTLFARRWQAVAAR</sequence>
<accession>A0A6J6S0G7</accession>
<evidence type="ECO:0000313" key="1">
    <source>
        <dbReference type="EMBL" id="CAB4728067.1"/>
    </source>
</evidence>
<reference evidence="1" key="1">
    <citation type="submission" date="2020-05" db="EMBL/GenBank/DDBJ databases">
        <authorList>
            <person name="Chiriac C."/>
            <person name="Salcher M."/>
            <person name="Ghai R."/>
            <person name="Kavagutti S V."/>
        </authorList>
    </citation>
    <scope>NUCLEOTIDE SEQUENCE</scope>
</reference>
<name>A0A6J6S0G7_9ZZZZ</name>
<protein>
    <submittedName>
        <fullName evidence="1">Unannotated protein</fullName>
    </submittedName>
</protein>
<dbReference type="SUPFAM" id="SSF53448">
    <property type="entry name" value="Nucleotide-diphospho-sugar transferases"/>
    <property type="match status" value="1"/>
</dbReference>
<proteinExistence type="predicted"/>
<dbReference type="Pfam" id="PF09837">
    <property type="entry name" value="DUF2064"/>
    <property type="match status" value="1"/>
</dbReference>
<dbReference type="PANTHER" id="PTHR36529:SF1">
    <property type="entry name" value="GLYCOSYLTRANSFERASE"/>
    <property type="match status" value="1"/>
</dbReference>
<dbReference type="InterPro" id="IPR018641">
    <property type="entry name" value="Trfase_1_rSAM/seldom-assoc"/>
</dbReference>
<dbReference type="PANTHER" id="PTHR36529">
    <property type="entry name" value="SLL1095 PROTEIN"/>
    <property type="match status" value="1"/>
</dbReference>